<dbReference type="EMBL" id="CANHGI010000001">
    <property type="protein sequence ID" value="CAI5438144.1"/>
    <property type="molecule type" value="Genomic_DNA"/>
</dbReference>
<gene>
    <name evidence="2" type="ORF">CAMP_LOCUS781</name>
</gene>
<proteinExistence type="predicted"/>
<reference evidence="2" key="1">
    <citation type="submission" date="2022-11" db="EMBL/GenBank/DDBJ databases">
        <authorList>
            <person name="Kikuchi T."/>
        </authorList>
    </citation>
    <scope>NUCLEOTIDE SEQUENCE</scope>
    <source>
        <strain evidence="2">PS1010</strain>
    </source>
</reference>
<accession>A0A9P1I7E3</accession>
<evidence type="ECO:0000313" key="3">
    <source>
        <dbReference type="Proteomes" id="UP001152747"/>
    </source>
</evidence>
<evidence type="ECO:0000256" key="1">
    <source>
        <dbReference type="SAM" id="MobiDB-lite"/>
    </source>
</evidence>
<dbReference type="Proteomes" id="UP001152747">
    <property type="component" value="Unassembled WGS sequence"/>
</dbReference>
<comment type="caution">
    <text evidence="2">The sequence shown here is derived from an EMBL/GenBank/DDBJ whole genome shotgun (WGS) entry which is preliminary data.</text>
</comment>
<feature type="compositionally biased region" description="Polar residues" evidence="1">
    <location>
        <begin position="296"/>
        <end position="315"/>
    </location>
</feature>
<feature type="region of interest" description="Disordered" evidence="1">
    <location>
        <begin position="269"/>
        <end position="315"/>
    </location>
</feature>
<dbReference type="AlphaFoldDB" id="A0A9P1I7E3"/>
<organism evidence="2 3">
    <name type="scientific">Caenorhabditis angaria</name>
    <dbReference type="NCBI Taxonomy" id="860376"/>
    <lineage>
        <taxon>Eukaryota</taxon>
        <taxon>Metazoa</taxon>
        <taxon>Ecdysozoa</taxon>
        <taxon>Nematoda</taxon>
        <taxon>Chromadorea</taxon>
        <taxon>Rhabditida</taxon>
        <taxon>Rhabditina</taxon>
        <taxon>Rhabditomorpha</taxon>
        <taxon>Rhabditoidea</taxon>
        <taxon>Rhabditidae</taxon>
        <taxon>Peloderinae</taxon>
        <taxon>Caenorhabditis</taxon>
    </lineage>
</organism>
<keyword evidence="3" id="KW-1185">Reference proteome</keyword>
<evidence type="ECO:0000313" key="2">
    <source>
        <dbReference type="EMBL" id="CAI5438144.1"/>
    </source>
</evidence>
<name>A0A9P1I7E3_9PELO</name>
<protein>
    <submittedName>
        <fullName evidence="2">Uncharacterized protein</fullName>
    </submittedName>
</protein>
<sequence length="315" mass="36212">MSLIPWQIVKYFENEKNVKYNMLELSLGDLKSRANNSKALTENLDKLEKLARLQVDILEHLPIGFIVNSIKEMSNLADIPSLLPQFPKQPSKNIIDAYINSTDLRDSNLSEDEKLENFKEVSTNIAIVLKTLDFWKNEVETCIKGIAGFKKSHQKYLNEVQMSKLEVMENLAENSLAQIIEKIEMKKCEAEAEAEIKTETEPEIDYGFHRFFEELKNDEKFIGINENEKIEAIKDIWNKTDETIRRIFQKDIKSVDELVPNSILKSKPDKALKRKQSVQFAQIPSSSPKRSRKSSAETNPIDENSLQDSTSPNCE</sequence>